<gene>
    <name evidence="2" type="primary">LOC106114464</name>
</gene>
<reference evidence="2" key="1">
    <citation type="submission" date="2025-08" db="UniProtKB">
        <authorList>
            <consortium name="RefSeq"/>
        </authorList>
    </citation>
    <scope>IDENTIFICATION</scope>
</reference>
<dbReference type="AlphaFoldDB" id="A0AAJ7E575"/>
<name>A0AAJ7E575_PAPXU</name>
<keyword evidence="1" id="KW-0732">Signal</keyword>
<dbReference type="KEGG" id="pxu:106114464"/>
<dbReference type="Proteomes" id="UP000694872">
    <property type="component" value="Unplaced"/>
</dbReference>
<evidence type="ECO:0000256" key="1">
    <source>
        <dbReference type="SAM" id="SignalP"/>
    </source>
</evidence>
<accession>A0AAJ7E575</accession>
<proteinExistence type="predicted"/>
<feature type="signal peptide" evidence="1">
    <location>
        <begin position="1"/>
        <end position="17"/>
    </location>
</feature>
<organism evidence="2">
    <name type="scientific">Papilio xuthus</name>
    <name type="common">Asian swallowtail butterfly</name>
    <dbReference type="NCBI Taxonomy" id="66420"/>
    <lineage>
        <taxon>Eukaryota</taxon>
        <taxon>Metazoa</taxon>
        <taxon>Ecdysozoa</taxon>
        <taxon>Arthropoda</taxon>
        <taxon>Hexapoda</taxon>
        <taxon>Insecta</taxon>
        <taxon>Pterygota</taxon>
        <taxon>Neoptera</taxon>
        <taxon>Endopterygota</taxon>
        <taxon>Lepidoptera</taxon>
        <taxon>Glossata</taxon>
        <taxon>Ditrysia</taxon>
        <taxon>Papilionoidea</taxon>
        <taxon>Papilionidae</taxon>
        <taxon>Papilioninae</taxon>
        <taxon>Papilio</taxon>
    </lineage>
</organism>
<sequence>MKTFIIILLTLINNVLSPTPSVKERIAILKSKLLNDGHASHPSIFNYYDEASDDYENHDFLIEPITRNRANKKYKFKTKTTQITNVTKQSNPQAKRQGLKPFLKSQANTKKKEKLFLNPMDIFYRRLIGEQYKDENWRWTLCQDIITPFLTGVKKGPMEMTKIGIKHAIPERMFHLLSINMSAYAKEDVFALMYQISKVQIRLYQWDVMPIRVLINLLVKGKAHTFRNLKASMREMFENWHLDFRNLTKIIEQTRIIRPACTVTSQYTGSTKTAKVSRYKQFTTTPNS</sequence>
<dbReference type="GeneID" id="106114464"/>
<evidence type="ECO:0000313" key="2">
    <source>
        <dbReference type="RefSeq" id="XP_013163153.1"/>
    </source>
</evidence>
<dbReference type="RefSeq" id="XP_013163153.1">
    <property type="nucleotide sequence ID" value="XM_013307699.1"/>
</dbReference>
<protein>
    <submittedName>
        <fullName evidence="2">Uncharacterized protein LOC106114464</fullName>
    </submittedName>
</protein>
<feature type="chain" id="PRO_5042462130" evidence="1">
    <location>
        <begin position="18"/>
        <end position="288"/>
    </location>
</feature>